<evidence type="ECO:0000313" key="13">
    <source>
        <dbReference type="EMBL" id="SEO58995.1"/>
    </source>
</evidence>
<evidence type="ECO:0000256" key="7">
    <source>
        <dbReference type="ARBA" id="ARBA00032345"/>
    </source>
</evidence>
<evidence type="ECO:0000256" key="8">
    <source>
        <dbReference type="HAMAP-Rule" id="MF_00195"/>
    </source>
</evidence>
<evidence type="ECO:0000259" key="12">
    <source>
        <dbReference type="PROSITE" id="PS51712"/>
    </source>
</evidence>
<feature type="binding site" evidence="8">
    <location>
        <begin position="9"/>
        <end position="16"/>
    </location>
    <ligand>
        <name>GTP</name>
        <dbReference type="ChEBI" id="CHEBI:37565"/>
        <label>1</label>
    </ligand>
</feature>
<dbReference type="CDD" id="cd01894">
    <property type="entry name" value="EngA1"/>
    <property type="match status" value="1"/>
</dbReference>
<evidence type="ECO:0000256" key="3">
    <source>
        <dbReference type="ARBA" id="ARBA00022517"/>
    </source>
</evidence>
<reference evidence="13 14" key="1">
    <citation type="submission" date="2016-10" db="EMBL/GenBank/DDBJ databases">
        <authorList>
            <person name="de Groot N.N."/>
        </authorList>
    </citation>
    <scope>NUCLEOTIDE SEQUENCE [LARGE SCALE GENOMIC DNA]</scope>
    <source>
        <strain evidence="13 14">CGMCC 1.6291</strain>
    </source>
</reference>
<dbReference type="Gene3D" id="3.40.50.300">
    <property type="entry name" value="P-loop containing nucleotide triphosphate hydrolases"/>
    <property type="match status" value="2"/>
</dbReference>
<dbReference type="GO" id="GO:0042254">
    <property type="term" value="P:ribosome biogenesis"/>
    <property type="evidence" value="ECO:0007669"/>
    <property type="project" value="UniProtKB-KW"/>
</dbReference>
<feature type="binding site" evidence="8">
    <location>
        <begin position="235"/>
        <end position="239"/>
    </location>
    <ligand>
        <name>GTP</name>
        <dbReference type="ChEBI" id="CHEBI:37565"/>
        <label>2</label>
    </ligand>
</feature>
<dbReference type="SUPFAM" id="SSF52540">
    <property type="entry name" value="P-loop containing nucleoside triphosphate hydrolases"/>
    <property type="match status" value="2"/>
</dbReference>
<keyword evidence="14" id="KW-1185">Reference proteome</keyword>
<dbReference type="Proteomes" id="UP000199657">
    <property type="component" value="Unassembled WGS sequence"/>
</dbReference>
<dbReference type="RefSeq" id="WP_091640186.1">
    <property type="nucleotide sequence ID" value="NZ_FOEG01000001.1"/>
</dbReference>
<dbReference type="PROSITE" id="PS51712">
    <property type="entry name" value="G_ENGA"/>
    <property type="match status" value="2"/>
</dbReference>
<dbReference type="InterPro" id="IPR027417">
    <property type="entry name" value="P-loop_NTPase"/>
</dbReference>
<dbReference type="InterPro" id="IPR015946">
    <property type="entry name" value="KH_dom-like_a/b"/>
</dbReference>
<feature type="binding site" evidence="8">
    <location>
        <begin position="300"/>
        <end position="303"/>
    </location>
    <ligand>
        <name>GTP</name>
        <dbReference type="ChEBI" id="CHEBI:37565"/>
        <label>2</label>
    </ligand>
</feature>
<evidence type="ECO:0000256" key="11">
    <source>
        <dbReference type="SAM" id="MobiDB-lite"/>
    </source>
</evidence>
<keyword evidence="6 8" id="KW-0342">GTP-binding</keyword>
<protein>
    <recommendedName>
        <fullName evidence="2 8">GTPase Der</fullName>
    </recommendedName>
    <alternativeName>
        <fullName evidence="7 8">GTP-binding protein EngA</fullName>
    </alternativeName>
</protein>
<dbReference type="SMART" id="SM00382">
    <property type="entry name" value="AAA"/>
    <property type="match status" value="2"/>
</dbReference>
<dbReference type="InterPro" id="IPR031166">
    <property type="entry name" value="G_ENGA"/>
</dbReference>
<feature type="region of interest" description="Disordered" evidence="11">
    <location>
        <begin position="438"/>
        <end position="475"/>
    </location>
</feature>
<evidence type="ECO:0000256" key="6">
    <source>
        <dbReference type="ARBA" id="ARBA00023134"/>
    </source>
</evidence>
<dbReference type="PRINTS" id="PR00326">
    <property type="entry name" value="GTP1OBG"/>
</dbReference>
<evidence type="ECO:0000256" key="9">
    <source>
        <dbReference type="PROSITE-ProRule" id="PRU01049"/>
    </source>
</evidence>
<evidence type="ECO:0000256" key="1">
    <source>
        <dbReference type="ARBA" id="ARBA00008279"/>
    </source>
</evidence>
<dbReference type="NCBIfam" id="TIGR00231">
    <property type="entry name" value="small_GTP"/>
    <property type="match status" value="2"/>
</dbReference>
<gene>
    <name evidence="8" type="primary">der</name>
    <name evidence="13" type="ORF">SAMN04488052_101857</name>
</gene>
<evidence type="ECO:0000256" key="2">
    <source>
        <dbReference type="ARBA" id="ARBA00020953"/>
    </source>
</evidence>
<keyword evidence="5 8" id="KW-0547">Nucleotide-binding</keyword>
<dbReference type="InterPro" id="IPR005225">
    <property type="entry name" value="Small_GTP-bd"/>
</dbReference>
<dbReference type="EMBL" id="FOEG01000001">
    <property type="protein sequence ID" value="SEO58995.1"/>
    <property type="molecule type" value="Genomic_DNA"/>
</dbReference>
<dbReference type="GO" id="GO:0005525">
    <property type="term" value="F:GTP binding"/>
    <property type="evidence" value="ECO:0007669"/>
    <property type="project" value="UniProtKB-UniRule"/>
</dbReference>
<dbReference type="GO" id="GO:0043022">
    <property type="term" value="F:ribosome binding"/>
    <property type="evidence" value="ECO:0007669"/>
    <property type="project" value="TreeGrafter"/>
</dbReference>
<comment type="similarity">
    <text evidence="1 8 9 10">Belongs to the TRAFAC class TrmE-Era-EngA-EngB-Septin-like GTPase superfamily. EngA (Der) GTPase family.</text>
</comment>
<dbReference type="STRING" id="406100.SAMN04488052_101857"/>
<feature type="compositionally biased region" description="Basic and acidic residues" evidence="11">
    <location>
        <begin position="444"/>
        <end position="459"/>
    </location>
</feature>
<evidence type="ECO:0000313" key="14">
    <source>
        <dbReference type="Proteomes" id="UP000199657"/>
    </source>
</evidence>
<dbReference type="NCBIfam" id="TIGR03594">
    <property type="entry name" value="GTPase_EngA"/>
    <property type="match status" value="1"/>
</dbReference>
<feature type="compositionally biased region" description="Basic residues" evidence="11">
    <location>
        <begin position="460"/>
        <end position="475"/>
    </location>
</feature>
<dbReference type="CDD" id="cd01895">
    <property type="entry name" value="EngA2"/>
    <property type="match status" value="1"/>
</dbReference>
<feature type="binding site" evidence="8">
    <location>
        <begin position="188"/>
        <end position="195"/>
    </location>
    <ligand>
        <name>GTP</name>
        <dbReference type="ChEBI" id="CHEBI:37565"/>
        <label>2</label>
    </ligand>
</feature>
<comment type="function">
    <text evidence="8 10">GTPase that plays an essential role in the late steps of ribosome biogenesis.</text>
</comment>
<evidence type="ECO:0000256" key="4">
    <source>
        <dbReference type="ARBA" id="ARBA00022737"/>
    </source>
</evidence>
<dbReference type="PIRSF" id="PIRSF006485">
    <property type="entry name" value="GTP-binding_EngA"/>
    <property type="match status" value="1"/>
</dbReference>
<dbReference type="Gene3D" id="3.30.300.20">
    <property type="match status" value="1"/>
</dbReference>
<dbReference type="PANTHER" id="PTHR43834">
    <property type="entry name" value="GTPASE DER"/>
    <property type="match status" value="1"/>
</dbReference>
<feature type="binding site" evidence="8">
    <location>
        <begin position="56"/>
        <end position="60"/>
    </location>
    <ligand>
        <name>GTP</name>
        <dbReference type="ChEBI" id="CHEBI:37565"/>
        <label>1</label>
    </ligand>
</feature>
<feature type="binding site" evidence="8">
    <location>
        <begin position="118"/>
        <end position="121"/>
    </location>
    <ligand>
        <name>GTP</name>
        <dbReference type="ChEBI" id="CHEBI:37565"/>
        <label>1</label>
    </ligand>
</feature>
<name>A0A1H8QXU2_9GAMM</name>
<dbReference type="FunFam" id="3.40.50.300:FF:000057">
    <property type="entry name" value="GTPase Der"/>
    <property type="match status" value="1"/>
</dbReference>
<dbReference type="InterPro" id="IPR016484">
    <property type="entry name" value="GTPase_Der"/>
</dbReference>
<dbReference type="OrthoDB" id="9805918at2"/>
<comment type="subunit">
    <text evidence="8">Associates with the 50S ribosomal subunit.</text>
</comment>
<keyword evidence="3 8" id="KW-0690">Ribosome biogenesis</keyword>
<organism evidence="13 14">
    <name type="scientific">Aquisalimonas asiatica</name>
    <dbReference type="NCBI Taxonomy" id="406100"/>
    <lineage>
        <taxon>Bacteria</taxon>
        <taxon>Pseudomonadati</taxon>
        <taxon>Pseudomonadota</taxon>
        <taxon>Gammaproteobacteria</taxon>
        <taxon>Chromatiales</taxon>
        <taxon>Ectothiorhodospiraceae</taxon>
        <taxon>Aquisalimonas</taxon>
    </lineage>
</organism>
<dbReference type="FunFam" id="3.40.50.300:FF:000040">
    <property type="entry name" value="GTPase Der"/>
    <property type="match status" value="1"/>
</dbReference>
<dbReference type="HAMAP" id="MF_00195">
    <property type="entry name" value="GTPase_Der"/>
    <property type="match status" value="1"/>
</dbReference>
<feature type="domain" description="EngA-type G" evidence="12">
    <location>
        <begin position="3"/>
        <end position="166"/>
    </location>
</feature>
<keyword evidence="4 10" id="KW-0677">Repeat</keyword>
<dbReference type="AlphaFoldDB" id="A0A1H8QXU2"/>
<dbReference type="InterPro" id="IPR003593">
    <property type="entry name" value="AAA+_ATPase"/>
</dbReference>
<evidence type="ECO:0000256" key="5">
    <source>
        <dbReference type="ARBA" id="ARBA00022741"/>
    </source>
</evidence>
<accession>A0A1H8QXU2</accession>
<dbReference type="Pfam" id="PF14714">
    <property type="entry name" value="KH_dom-like"/>
    <property type="match status" value="1"/>
</dbReference>
<sequence>MDPVIALVGRPNVGKSTLFNHLTRSRDALVADFPGLTRDRQYGRARVGRQPFVVIDTGGLGDDPEGVEAGMHKQAMQAVEEADGVVFLVDGRAGITPGDQDVAARLRRAGKPVVLAVNKTEGLDPGVAGAEFHALGLGAPAPIAAAHGHGIKALLEAVLGGLPRERLEGDSAAVVPEADSATRVAVLGRPNVGKSTLINRLLGEERVLVYDAPGTTRDSIEVPFEKDGRHYTLIDTAGVRRRSRVQESVEKFSVVKTLAAIDAAHVVIIVLDARGRVTEQDAHLVGHAIEAGRGLVIAVNKWDGLSDHDKDDVRRLLRVKLGFLEFAEIHFISALHGTGVGLLLEAVDQAHEAGNRDLSTGRLTQVLEDAVDRHPPPLVRGRRIKLRYAHQGGRNPPVIVVHGNQAERTPRDYRRYLANTFRDVLKLQGTPVRLEFKTTGNPFEGRRNTLSERQQQRRDRMIRHIKKSEKKKKRR</sequence>
<dbReference type="InterPro" id="IPR006073">
    <property type="entry name" value="GTP-bd"/>
</dbReference>
<dbReference type="InterPro" id="IPR032859">
    <property type="entry name" value="KH_dom-like"/>
</dbReference>
<feature type="domain" description="EngA-type G" evidence="12">
    <location>
        <begin position="182"/>
        <end position="355"/>
    </location>
</feature>
<dbReference type="PANTHER" id="PTHR43834:SF6">
    <property type="entry name" value="GTPASE DER"/>
    <property type="match status" value="1"/>
</dbReference>
<dbReference type="Pfam" id="PF01926">
    <property type="entry name" value="MMR_HSR1"/>
    <property type="match status" value="2"/>
</dbReference>
<proteinExistence type="inferred from homology"/>
<evidence type="ECO:0000256" key="10">
    <source>
        <dbReference type="RuleBase" id="RU004481"/>
    </source>
</evidence>
<dbReference type="FunFam" id="3.30.300.20:FF:000004">
    <property type="entry name" value="GTPase Der"/>
    <property type="match status" value="1"/>
</dbReference>